<dbReference type="GO" id="GO:0003684">
    <property type="term" value="F:damaged DNA binding"/>
    <property type="evidence" value="ECO:0007669"/>
    <property type="project" value="TreeGrafter"/>
</dbReference>
<dbReference type="AlphaFoldDB" id="A0A7G7WNH3"/>
<evidence type="ECO:0000256" key="9">
    <source>
        <dbReference type="ARBA" id="ARBA00023204"/>
    </source>
</evidence>
<evidence type="ECO:0000256" key="3">
    <source>
        <dbReference type="ARBA" id="ARBA00022722"/>
    </source>
</evidence>
<dbReference type="InterPro" id="IPR036866">
    <property type="entry name" value="RibonucZ/Hydroxyglut_hydro"/>
</dbReference>
<evidence type="ECO:0000256" key="7">
    <source>
        <dbReference type="ARBA" id="ARBA00022839"/>
    </source>
</evidence>
<evidence type="ECO:0000256" key="12">
    <source>
        <dbReference type="ARBA" id="ARBA00042677"/>
    </source>
</evidence>
<organism evidence="15">
    <name type="scientific">Brachionus koreanus</name>
    <dbReference type="NCBI Taxonomy" id="1199090"/>
    <lineage>
        <taxon>Eukaryota</taxon>
        <taxon>Metazoa</taxon>
        <taxon>Spiralia</taxon>
        <taxon>Gnathifera</taxon>
        <taxon>Rotifera</taxon>
        <taxon>Eurotatoria</taxon>
        <taxon>Monogononta</taxon>
        <taxon>Pseudotrocha</taxon>
        <taxon>Ploima</taxon>
        <taxon>Brachionidae</taxon>
        <taxon>Brachionus</taxon>
    </lineage>
</organism>
<keyword evidence="5" id="KW-0227">DNA damage</keyword>
<dbReference type="GO" id="GO:0005634">
    <property type="term" value="C:nucleus"/>
    <property type="evidence" value="ECO:0007669"/>
    <property type="project" value="UniProtKB-SubCell"/>
</dbReference>
<keyword evidence="6" id="KW-0378">Hydrolase</keyword>
<dbReference type="GO" id="GO:0000723">
    <property type="term" value="P:telomere maintenance"/>
    <property type="evidence" value="ECO:0007669"/>
    <property type="project" value="TreeGrafter"/>
</dbReference>
<evidence type="ECO:0000256" key="6">
    <source>
        <dbReference type="ARBA" id="ARBA00022801"/>
    </source>
</evidence>
<keyword evidence="7" id="KW-0269">Exonuclease</keyword>
<dbReference type="Gene3D" id="3.40.50.12650">
    <property type="match status" value="1"/>
</dbReference>
<dbReference type="GO" id="GO:0004519">
    <property type="term" value="F:endonuclease activity"/>
    <property type="evidence" value="ECO:0007669"/>
    <property type="project" value="UniProtKB-KW"/>
</dbReference>
<keyword evidence="9" id="KW-0234">DNA repair</keyword>
<name>A0A7G7WNH3_9BILA</name>
<evidence type="ECO:0000256" key="5">
    <source>
        <dbReference type="ARBA" id="ARBA00022763"/>
    </source>
</evidence>
<dbReference type="SUPFAM" id="SSF56281">
    <property type="entry name" value="Metallo-hydrolase/oxidoreductase"/>
    <property type="match status" value="1"/>
</dbReference>
<dbReference type="InterPro" id="IPR011084">
    <property type="entry name" value="DRMBL"/>
</dbReference>
<evidence type="ECO:0000256" key="10">
    <source>
        <dbReference type="ARBA" id="ARBA00023242"/>
    </source>
</evidence>
<evidence type="ECO:0000256" key="8">
    <source>
        <dbReference type="ARBA" id="ARBA00023172"/>
    </source>
</evidence>
<dbReference type="GO" id="GO:0035312">
    <property type="term" value="F:5'-3' DNA exonuclease activity"/>
    <property type="evidence" value="ECO:0007669"/>
    <property type="project" value="TreeGrafter"/>
</dbReference>
<sequence>MTQIPKPTKKLLTKDVTYFHGAKQKKIASEKKTNISLKKDSSNSEVHEAKIISLKEAKFDVFNFGIKGLEKTDQDNAKMKLAIKLGAKPLKNNATNYKEFLQKKKQEASNKDEINNKNLKSGVSSSGIDFLNKKNKLNFTNRQMNNFDGQLQLYPEICIDNFSSDVLFNPRIRCFILTHFHDDHMKNLEDLNFLRILRDNSDKVKFFCSSVTKDFIKTCDKYSHLKDFCNIVPADSPFIINISTTETVTITFSGSGHCPGSVMAFIEGLRGNVLFTGDFRLPSNSTSKLAIFNDSLDEKNQNQLKSVDNLYIDMTFFKPSYPRLPSREESVNALIIFLKDFLELDKKTDFKNLVYLKTSARIGYEFVFQEINRSTGFKIHVNNLIYHLYDKIPAIKSIFTLDPYETPIHSCIFDNRNRKSDTLFEFERKKKLEKFDVMKSKNKPLIPCLIEDDKANEFKIPVEINAVKIILSAMYFTDNPGIDKIFIEFKPSKNERHFKNLNLYKKIFRLCYSFHSSMEEIVSFVNSLRPKRIHPIALPDSTSESSITRYFFDNQQKFTEFHLGHKNKKICINHEKFKNNSSDKKFLINDLILRKRNTFNGSSLEKQLERNSSSEDSNGSEDDSLIFNDLKDDLSIKKKSHQLL</sequence>
<keyword evidence="8" id="KW-0233">DNA recombination</keyword>
<evidence type="ECO:0000256" key="11">
    <source>
        <dbReference type="ARBA" id="ARBA00039759"/>
    </source>
</evidence>
<comment type="subcellular location">
    <subcellularLocation>
        <location evidence="1">Nucleus</location>
    </subcellularLocation>
</comment>
<evidence type="ECO:0000259" key="14">
    <source>
        <dbReference type="Pfam" id="PF07522"/>
    </source>
</evidence>
<feature type="domain" description="DNA repair metallo-beta-lactamase" evidence="14">
    <location>
        <begin position="506"/>
        <end position="535"/>
    </location>
</feature>
<dbReference type="Pfam" id="PF15375">
    <property type="entry name" value="FSAF1"/>
    <property type="match status" value="1"/>
</dbReference>
<accession>A0A7G7WNH3</accession>
<keyword evidence="3" id="KW-0540">Nuclease</keyword>
<keyword evidence="10" id="KW-0539">Nucleus</keyword>
<evidence type="ECO:0000313" key="15">
    <source>
        <dbReference type="EMBL" id="QNH68099.1"/>
    </source>
</evidence>
<dbReference type="PANTHER" id="PTHR23240">
    <property type="entry name" value="DNA CROSS-LINK REPAIR PROTEIN PSO2/SNM1-RELATED"/>
    <property type="match status" value="1"/>
</dbReference>
<keyword evidence="4" id="KW-0255">Endonuclease</keyword>
<dbReference type="Pfam" id="PF07522">
    <property type="entry name" value="DRMBL"/>
    <property type="match status" value="1"/>
</dbReference>
<protein>
    <recommendedName>
        <fullName evidence="11">Protein artemis</fullName>
    </recommendedName>
    <alternativeName>
        <fullName evidence="12">DNA cross-link repair 1C protein</fullName>
    </alternativeName>
</protein>
<comment type="similarity">
    <text evidence="2">Belongs to the DNA repair metallo-beta-lactamase (DRMBL) family.</text>
</comment>
<dbReference type="Gene3D" id="3.60.15.10">
    <property type="entry name" value="Ribonuclease Z/Hydroxyacylglutathione hydrolase-like"/>
    <property type="match status" value="1"/>
</dbReference>
<evidence type="ECO:0000256" key="2">
    <source>
        <dbReference type="ARBA" id="ARBA00010304"/>
    </source>
</evidence>
<evidence type="ECO:0000256" key="1">
    <source>
        <dbReference type="ARBA" id="ARBA00004123"/>
    </source>
</evidence>
<reference evidence="15" key="1">
    <citation type="submission" date="2020-04" db="EMBL/GenBank/DDBJ databases">
        <title>Genome-wide identification of DNA double-strand break (DSBs) repair genes and transcriptional modulation in response to Benzo[alpha]pyrene in the monogonont rotifer Brachionus spp.</title>
        <authorList>
            <person name="Kim M.-S."/>
            <person name="Lee Y.H."/>
            <person name="Lee J.-S."/>
        </authorList>
    </citation>
    <scope>NUCLEOTIDE SEQUENCE</scope>
</reference>
<dbReference type="GO" id="GO:0006303">
    <property type="term" value="P:double-strand break repair via nonhomologous end joining"/>
    <property type="evidence" value="ECO:0007669"/>
    <property type="project" value="TreeGrafter"/>
</dbReference>
<dbReference type="PANTHER" id="PTHR23240:SF8">
    <property type="entry name" value="PROTEIN ARTEMIS"/>
    <property type="match status" value="1"/>
</dbReference>
<dbReference type="GO" id="GO:0036297">
    <property type="term" value="P:interstrand cross-link repair"/>
    <property type="evidence" value="ECO:0007669"/>
    <property type="project" value="TreeGrafter"/>
</dbReference>
<evidence type="ECO:0000256" key="13">
    <source>
        <dbReference type="SAM" id="MobiDB-lite"/>
    </source>
</evidence>
<dbReference type="InterPro" id="IPR027973">
    <property type="entry name" value="FSAF1-like"/>
</dbReference>
<feature type="region of interest" description="Disordered" evidence="13">
    <location>
        <begin position="604"/>
        <end position="624"/>
    </location>
</feature>
<evidence type="ECO:0000256" key="4">
    <source>
        <dbReference type="ARBA" id="ARBA00022759"/>
    </source>
</evidence>
<dbReference type="EMBL" id="MT276012">
    <property type="protein sequence ID" value="QNH68099.1"/>
    <property type="molecule type" value="mRNA"/>
</dbReference>
<proteinExistence type="evidence at transcript level"/>
<dbReference type="GO" id="GO:0006310">
    <property type="term" value="P:DNA recombination"/>
    <property type="evidence" value="ECO:0007669"/>
    <property type="project" value="UniProtKB-KW"/>
</dbReference>